<sequence length="252" mass="28724">MCLITYAYKAHPKYKFILAANRDEFYARPTAVAHWWEDHPEILGGRDLEAKGTWMAIHKNGRFAAVTNFRDIQNIKSDAQSRGDLPVNFLLSKERPTTYSRDVFSSGDKYNGFNLITLDQELAHVSNYDKQVNMIDPGVYGLSNALLDTPWPKVEKSKREFNTLIKQPFKLEQLIEMMQDTETAPDDQLPETGLDYDREKAVSAMCIKTPDYGTCCSTALTIDYEGNVSFMEKSYAVGNRKEDAVSFNFKVD</sequence>
<dbReference type="PANTHER" id="PTHR17985:SF8">
    <property type="entry name" value="TRANSPORT AND GOLGI ORGANIZATION PROTEIN 2 HOMOLOG"/>
    <property type="match status" value="1"/>
</dbReference>
<dbReference type="Pfam" id="PF05742">
    <property type="entry name" value="TANGO2"/>
    <property type="match status" value="1"/>
</dbReference>
<organism evidence="1 2">
    <name type="scientific">Ekhidna lutea</name>
    <dbReference type="NCBI Taxonomy" id="447679"/>
    <lineage>
        <taxon>Bacteria</taxon>
        <taxon>Pseudomonadati</taxon>
        <taxon>Bacteroidota</taxon>
        <taxon>Cytophagia</taxon>
        <taxon>Cytophagales</taxon>
        <taxon>Reichenbachiellaceae</taxon>
        <taxon>Ekhidna</taxon>
    </lineage>
</organism>
<keyword evidence="2" id="KW-1185">Reference proteome</keyword>
<evidence type="ECO:0000313" key="1">
    <source>
        <dbReference type="EMBL" id="SNS49448.1"/>
    </source>
</evidence>
<dbReference type="OrthoDB" id="4380123at2"/>
<protein>
    <submittedName>
        <fullName evidence="1">Uncharacterized conserved protein, contains NRDE domain</fullName>
    </submittedName>
</protein>
<dbReference type="RefSeq" id="WP_089355157.1">
    <property type="nucleotide sequence ID" value="NZ_FZPD01000001.1"/>
</dbReference>
<dbReference type="InterPro" id="IPR008551">
    <property type="entry name" value="TANGO2"/>
</dbReference>
<proteinExistence type="predicted"/>
<evidence type="ECO:0000313" key="2">
    <source>
        <dbReference type="Proteomes" id="UP000198393"/>
    </source>
</evidence>
<reference evidence="1 2" key="1">
    <citation type="submission" date="2017-06" db="EMBL/GenBank/DDBJ databases">
        <authorList>
            <person name="Kim H.J."/>
            <person name="Triplett B.A."/>
        </authorList>
    </citation>
    <scope>NUCLEOTIDE SEQUENCE [LARGE SCALE GENOMIC DNA]</scope>
    <source>
        <strain evidence="1 2">DSM 19307</strain>
    </source>
</reference>
<accession>A0A239EYU5</accession>
<dbReference type="PANTHER" id="PTHR17985">
    <property type="entry name" value="SER/THR-RICH PROTEIN T10 IN DGCR REGION"/>
    <property type="match status" value="1"/>
</dbReference>
<dbReference type="Proteomes" id="UP000198393">
    <property type="component" value="Unassembled WGS sequence"/>
</dbReference>
<dbReference type="EMBL" id="FZPD01000001">
    <property type="protein sequence ID" value="SNS49448.1"/>
    <property type="molecule type" value="Genomic_DNA"/>
</dbReference>
<gene>
    <name evidence="1" type="ORF">SAMN05421640_0385</name>
</gene>
<dbReference type="AlphaFoldDB" id="A0A239EYU5"/>
<name>A0A239EYU5_EKHLU</name>